<keyword evidence="1" id="KW-0238">DNA-binding</keyword>
<dbReference type="SUPFAM" id="SSF53041">
    <property type="entry name" value="Resolvase-like"/>
    <property type="match status" value="1"/>
</dbReference>
<dbReference type="AlphaFoldDB" id="A0A979GAF5"/>
<dbReference type="EMBL" id="CP001699">
    <property type="protein sequence ID" value="ACU63748.1"/>
    <property type="molecule type" value="Genomic_DNA"/>
</dbReference>
<gene>
    <name evidence="4" type="ordered locus">Cpin_6343</name>
</gene>
<evidence type="ECO:0000256" key="2">
    <source>
        <dbReference type="ARBA" id="ARBA00023172"/>
    </source>
</evidence>
<dbReference type="GO" id="GO:0000150">
    <property type="term" value="F:DNA strand exchange activity"/>
    <property type="evidence" value="ECO:0007669"/>
    <property type="project" value="InterPro"/>
</dbReference>
<reference evidence="4 5" key="2">
    <citation type="journal article" date="2010" name="Stand. Genomic Sci.">
        <title>Complete genome sequence of Chitinophaga pinensis type strain (UQM 2034).</title>
        <authorList>
            <person name="Glavina Del Rio T."/>
            <person name="Abt B."/>
            <person name="Spring S."/>
            <person name="Lapidus A."/>
            <person name="Nolan M."/>
            <person name="Tice H."/>
            <person name="Copeland A."/>
            <person name="Cheng J.F."/>
            <person name="Chen F."/>
            <person name="Bruce D."/>
            <person name="Goodwin L."/>
            <person name="Pitluck S."/>
            <person name="Ivanova N."/>
            <person name="Mavromatis K."/>
            <person name="Mikhailova N."/>
            <person name="Pati A."/>
            <person name="Chen A."/>
            <person name="Palaniappan K."/>
            <person name="Land M."/>
            <person name="Hauser L."/>
            <person name="Chang Y.J."/>
            <person name="Jeffries C.D."/>
            <person name="Chain P."/>
            <person name="Saunders E."/>
            <person name="Detter J.C."/>
            <person name="Brettin T."/>
            <person name="Rohde M."/>
            <person name="Goker M."/>
            <person name="Bristow J."/>
            <person name="Eisen J.A."/>
            <person name="Markowitz V."/>
            <person name="Hugenholtz P."/>
            <person name="Kyrpides N.C."/>
            <person name="Klenk H.P."/>
            <person name="Lucas S."/>
        </authorList>
    </citation>
    <scope>NUCLEOTIDE SEQUENCE [LARGE SCALE GENOMIC DNA]</scope>
    <source>
        <strain evidence="5">ATCC 43595 / DSM 2588 / LMG 13176 / NBRC 15968 / NCIMB 11800 / UQM 2034</strain>
    </source>
</reference>
<keyword evidence="2" id="KW-0233">DNA recombination</keyword>
<accession>A0A979GAF5</accession>
<evidence type="ECO:0000313" key="5">
    <source>
        <dbReference type="Proteomes" id="UP000002215"/>
    </source>
</evidence>
<dbReference type="Proteomes" id="UP000002215">
    <property type="component" value="Chromosome"/>
</dbReference>
<name>A0A979GAF5_CHIPD</name>
<dbReference type="InterPro" id="IPR006119">
    <property type="entry name" value="Resolv_N"/>
</dbReference>
<reference evidence="5" key="1">
    <citation type="submission" date="2009-08" db="EMBL/GenBank/DDBJ databases">
        <title>The complete genome of Chitinophaga pinensis DSM 2588.</title>
        <authorList>
            <consortium name="US DOE Joint Genome Institute (JGI-PGF)"/>
            <person name="Lucas S."/>
            <person name="Copeland A."/>
            <person name="Lapidus A."/>
            <person name="Glavina del Rio T."/>
            <person name="Dalin E."/>
            <person name="Tice H."/>
            <person name="Bruce D."/>
            <person name="Goodwin L."/>
            <person name="Pitluck S."/>
            <person name="Kyrpides N."/>
            <person name="Mavromatis K."/>
            <person name="Ivanova N."/>
            <person name="Mikhailova N."/>
            <person name="Sims D."/>
            <person name="Meinche L."/>
            <person name="Brettin T."/>
            <person name="Detter J.C."/>
            <person name="Han C."/>
            <person name="Larimer F."/>
            <person name="Land M."/>
            <person name="Hauser L."/>
            <person name="Markowitz V."/>
            <person name="Cheng J.-F."/>
            <person name="Hugenholtz P."/>
            <person name="Woyke T."/>
            <person name="Wu D."/>
            <person name="Spring S."/>
            <person name="Klenk H.-P."/>
            <person name="Eisen J.A."/>
        </authorList>
    </citation>
    <scope>NUCLEOTIDE SEQUENCE [LARGE SCALE GENOMIC DNA]</scope>
    <source>
        <strain evidence="5">ATCC 43595 / DSM 2588 / LMG 13176 / NBRC 15968 / NCIMB 11800 / UQM 2034</strain>
    </source>
</reference>
<dbReference type="GO" id="GO:0003677">
    <property type="term" value="F:DNA binding"/>
    <property type="evidence" value="ECO:0007669"/>
    <property type="project" value="UniProtKB-KW"/>
</dbReference>
<dbReference type="InterPro" id="IPR036162">
    <property type="entry name" value="Resolvase-like_N_sf"/>
</dbReference>
<dbReference type="SMART" id="SM00857">
    <property type="entry name" value="Resolvase"/>
    <property type="match status" value="1"/>
</dbReference>
<proteinExistence type="predicted"/>
<dbReference type="KEGG" id="cpi:Cpin_6343"/>
<sequence length="211" mass="24045">MQAQQGDVCLLRRVIDFFVAREFFEVDSGKNDKRPILKSALRYCKKIGAILIIAKIDRLARHAFFVARLLESPVKIIAADKPNATKLQLLEDAIEAEKEGDIISKRTSSAMQAAKRRGIRFGVACKDLAQKNKQAADDFAKKMIPIIEELIAQGFKTIRALAAELNRRHIHTFRRHRAKWHRNTVYNLLNRIKELSINDDTPSFTETSNSC</sequence>
<organism evidence="4 5">
    <name type="scientific">Chitinophaga pinensis (strain ATCC 43595 / DSM 2588 / LMG 13176 / NBRC 15968 / NCIMB 11800 / UQM 2034)</name>
    <dbReference type="NCBI Taxonomy" id="485918"/>
    <lineage>
        <taxon>Bacteria</taxon>
        <taxon>Pseudomonadati</taxon>
        <taxon>Bacteroidota</taxon>
        <taxon>Chitinophagia</taxon>
        <taxon>Chitinophagales</taxon>
        <taxon>Chitinophagaceae</taxon>
        <taxon>Chitinophaga</taxon>
    </lineage>
</organism>
<dbReference type="PANTHER" id="PTHR30461:SF2">
    <property type="entry name" value="SERINE RECOMBINASE PINE-RELATED"/>
    <property type="match status" value="1"/>
</dbReference>
<evidence type="ECO:0000259" key="3">
    <source>
        <dbReference type="SMART" id="SM00857"/>
    </source>
</evidence>
<feature type="domain" description="Resolvase/invertase-type recombinase catalytic" evidence="3">
    <location>
        <begin position="8"/>
        <end position="120"/>
    </location>
</feature>
<evidence type="ECO:0000256" key="1">
    <source>
        <dbReference type="ARBA" id="ARBA00023125"/>
    </source>
</evidence>
<dbReference type="InterPro" id="IPR050639">
    <property type="entry name" value="SSR_resolvase"/>
</dbReference>
<dbReference type="Gene3D" id="3.40.50.1390">
    <property type="entry name" value="Resolvase, N-terminal catalytic domain"/>
    <property type="match status" value="1"/>
</dbReference>
<dbReference type="Pfam" id="PF00239">
    <property type="entry name" value="Resolvase"/>
    <property type="match status" value="1"/>
</dbReference>
<evidence type="ECO:0000313" key="4">
    <source>
        <dbReference type="EMBL" id="ACU63748.1"/>
    </source>
</evidence>
<dbReference type="PANTHER" id="PTHR30461">
    <property type="entry name" value="DNA-INVERTASE FROM LAMBDOID PROPHAGE"/>
    <property type="match status" value="1"/>
</dbReference>
<protein>
    <submittedName>
        <fullName evidence="4">Resolvase domain protein</fullName>
    </submittedName>
</protein>